<sequence>MPSSTGKIGSASVTFRNYGPVTTTFSPAPSCTESNRYLIGLERRGSIEPQWRVQCSTTGHSGCIPPITTSTATDEDLIVTVGYHSPGLYCPSGWATSGLVSRDKGEAISYSGSAVPTTTMDSKSPDPYDYDYQAYLLAKALEPEETMVGSCPSSMTVDGKGGCQSLVPDYTPTFGCAPQIIWSFSTETSTRFTTVDGTTSKHITKDNVISTITTESTTTFDYSAKATYSAIEYFPVVTLVHRQADIDAAATSTSNGVSRMVPSPISAKVFDLSTFLIYFTVALILGAVIPLLQ</sequence>
<organism evidence="2 3">
    <name type="scientific">Penicillium steckii</name>
    <dbReference type="NCBI Taxonomy" id="303698"/>
    <lineage>
        <taxon>Eukaryota</taxon>
        <taxon>Fungi</taxon>
        <taxon>Dikarya</taxon>
        <taxon>Ascomycota</taxon>
        <taxon>Pezizomycotina</taxon>
        <taxon>Eurotiomycetes</taxon>
        <taxon>Eurotiomycetidae</taxon>
        <taxon>Eurotiales</taxon>
        <taxon>Aspergillaceae</taxon>
        <taxon>Penicillium</taxon>
    </lineage>
</organism>
<keyword evidence="3" id="KW-1185">Reference proteome</keyword>
<dbReference type="AlphaFoldDB" id="A0A1V6TBP7"/>
<dbReference type="OrthoDB" id="5429716at2759"/>
<keyword evidence="1" id="KW-0812">Transmembrane</keyword>
<keyword evidence="1" id="KW-0472">Membrane</keyword>
<evidence type="ECO:0000313" key="3">
    <source>
        <dbReference type="Proteomes" id="UP000191285"/>
    </source>
</evidence>
<dbReference type="Proteomes" id="UP000191285">
    <property type="component" value="Unassembled WGS sequence"/>
</dbReference>
<reference evidence="3" key="1">
    <citation type="journal article" date="2017" name="Nat. Microbiol.">
        <title>Global analysis of biosynthetic gene clusters reveals vast potential of secondary metabolite production in Penicillium species.</title>
        <authorList>
            <person name="Nielsen J.C."/>
            <person name="Grijseels S."/>
            <person name="Prigent S."/>
            <person name="Ji B."/>
            <person name="Dainat J."/>
            <person name="Nielsen K.F."/>
            <person name="Frisvad J.C."/>
            <person name="Workman M."/>
            <person name="Nielsen J."/>
        </authorList>
    </citation>
    <scope>NUCLEOTIDE SEQUENCE [LARGE SCALE GENOMIC DNA]</scope>
    <source>
        <strain evidence="3">IBT 24891</strain>
    </source>
</reference>
<comment type="caution">
    <text evidence="2">The sequence shown here is derived from an EMBL/GenBank/DDBJ whole genome shotgun (WGS) entry which is preliminary data.</text>
</comment>
<keyword evidence="1" id="KW-1133">Transmembrane helix</keyword>
<name>A0A1V6TBP7_9EURO</name>
<gene>
    <name evidence="2" type="ORF">PENSTE_c009G04475</name>
</gene>
<evidence type="ECO:0000256" key="1">
    <source>
        <dbReference type="SAM" id="Phobius"/>
    </source>
</evidence>
<proteinExistence type="predicted"/>
<protein>
    <submittedName>
        <fullName evidence="2">Uncharacterized protein</fullName>
    </submittedName>
</protein>
<accession>A0A1V6TBP7</accession>
<feature type="transmembrane region" description="Helical" evidence="1">
    <location>
        <begin position="269"/>
        <end position="292"/>
    </location>
</feature>
<dbReference type="EMBL" id="MLKD01000009">
    <property type="protein sequence ID" value="OQE23033.1"/>
    <property type="molecule type" value="Genomic_DNA"/>
</dbReference>
<evidence type="ECO:0000313" key="2">
    <source>
        <dbReference type="EMBL" id="OQE23033.1"/>
    </source>
</evidence>